<feature type="region of interest" description="Disordered" evidence="7">
    <location>
        <begin position="133"/>
        <end position="178"/>
    </location>
</feature>
<feature type="compositionally biased region" description="Low complexity" evidence="7">
    <location>
        <begin position="135"/>
        <end position="172"/>
    </location>
</feature>
<dbReference type="NCBIfam" id="TIGR01568">
    <property type="entry name" value="A_thal_3678"/>
    <property type="match status" value="1"/>
</dbReference>
<dbReference type="AlphaFoldDB" id="A0A6A4MRH9"/>
<dbReference type="InterPro" id="IPR006458">
    <property type="entry name" value="Ovate_C"/>
</dbReference>
<dbReference type="GO" id="GO:0005634">
    <property type="term" value="C:nucleus"/>
    <property type="evidence" value="ECO:0007669"/>
    <property type="project" value="UniProtKB-SubCell"/>
</dbReference>
<name>A0A6A4MRH9_9ERIC</name>
<dbReference type="Proteomes" id="UP000428333">
    <property type="component" value="Linkage Group LG01"/>
</dbReference>
<evidence type="ECO:0000313" key="10">
    <source>
        <dbReference type="Proteomes" id="UP000428333"/>
    </source>
</evidence>
<evidence type="ECO:0000256" key="2">
    <source>
        <dbReference type="ARBA" id="ARBA00022491"/>
    </source>
</evidence>
<keyword evidence="3 6" id="KW-0805">Transcription regulation</keyword>
<keyword evidence="10" id="KW-1185">Reference proteome</keyword>
<dbReference type="EMBL" id="QEFC01000012">
    <property type="protein sequence ID" value="KAE9467757.1"/>
    <property type="molecule type" value="Genomic_DNA"/>
</dbReference>
<keyword evidence="4 6" id="KW-0804">Transcription</keyword>
<organism evidence="9 10">
    <name type="scientific">Rhododendron williamsianum</name>
    <dbReference type="NCBI Taxonomy" id="262921"/>
    <lineage>
        <taxon>Eukaryota</taxon>
        <taxon>Viridiplantae</taxon>
        <taxon>Streptophyta</taxon>
        <taxon>Embryophyta</taxon>
        <taxon>Tracheophyta</taxon>
        <taxon>Spermatophyta</taxon>
        <taxon>Magnoliopsida</taxon>
        <taxon>eudicotyledons</taxon>
        <taxon>Gunneridae</taxon>
        <taxon>Pentapetalae</taxon>
        <taxon>asterids</taxon>
        <taxon>Ericales</taxon>
        <taxon>Ericaceae</taxon>
        <taxon>Ericoideae</taxon>
        <taxon>Rhodoreae</taxon>
        <taxon>Rhododendron</taxon>
    </lineage>
</organism>
<comment type="subcellular location">
    <subcellularLocation>
        <location evidence="1 6">Nucleus</location>
    </subcellularLocation>
</comment>
<evidence type="ECO:0000313" key="9">
    <source>
        <dbReference type="EMBL" id="KAE9467757.1"/>
    </source>
</evidence>
<evidence type="ECO:0000256" key="3">
    <source>
        <dbReference type="ARBA" id="ARBA00023015"/>
    </source>
</evidence>
<dbReference type="PROSITE" id="PS51754">
    <property type="entry name" value="OVATE"/>
    <property type="match status" value="1"/>
</dbReference>
<dbReference type="PANTHER" id="PTHR33057">
    <property type="entry name" value="TRANSCRIPTION REPRESSOR OFP7-RELATED"/>
    <property type="match status" value="1"/>
</dbReference>
<feature type="domain" description="OVATE" evidence="8">
    <location>
        <begin position="189"/>
        <end position="252"/>
    </location>
</feature>
<evidence type="ECO:0000256" key="1">
    <source>
        <dbReference type="ARBA" id="ARBA00004123"/>
    </source>
</evidence>
<accession>A0A6A4MRH9</accession>
<gene>
    <name evidence="9" type="ORF">C3L33_00274</name>
</gene>
<feature type="non-terminal residue" evidence="9">
    <location>
        <position position="1"/>
    </location>
</feature>
<evidence type="ECO:0000256" key="7">
    <source>
        <dbReference type="SAM" id="MobiDB-lite"/>
    </source>
</evidence>
<comment type="caution">
    <text evidence="9">The sequence shown here is derived from an EMBL/GenBank/DDBJ whole genome shotgun (WGS) entry which is preliminary data.</text>
</comment>
<evidence type="ECO:0000256" key="5">
    <source>
        <dbReference type="ARBA" id="ARBA00023242"/>
    </source>
</evidence>
<protein>
    <recommendedName>
        <fullName evidence="6">Transcription repressor</fullName>
    </recommendedName>
    <alternativeName>
        <fullName evidence="6">Ovate family protein</fullName>
    </alternativeName>
</protein>
<proteinExistence type="predicted"/>
<evidence type="ECO:0000259" key="8">
    <source>
        <dbReference type="PROSITE" id="PS51754"/>
    </source>
</evidence>
<dbReference type="PANTHER" id="PTHR33057:SF117">
    <property type="entry name" value="TRANSCRIPTION REPRESSOR OFP14"/>
    <property type="match status" value="1"/>
</dbReference>
<keyword evidence="2 6" id="KW-0678">Repressor</keyword>
<comment type="function">
    <text evidence="6">Transcriptional repressor that regulates multiple aspects of plant growth and development.</text>
</comment>
<sequence>MPKPQKTLEDYLSKVKKNPTPHIHFPSKKISSSTSWILRGCKHPKTHSFALDRNAKEGPKNDDRDAATLADIDRFLFENFKSFYINDDDGETKKMGSCKDGNAGKTGGVLLESPRVINPTPDVCSTHRFFAGPGSSSSLMEESRTSITTTSEGIGSSSTPTTSATSAETTTEVGGDPKEVMGADDFIAVFTYSPSPYDDFRHSMEEMIEARLRHQGKVDWEFMEELLFCFLDLNDKKSYKYILSAYVDLITVLRENSGKVPARSSSVNRREEME</sequence>
<reference evidence="9 10" key="1">
    <citation type="journal article" date="2019" name="Genome Biol. Evol.">
        <title>The Rhododendron genome and chromosomal organization provide insight into shared whole-genome duplications across the heath family (Ericaceae).</title>
        <authorList>
            <person name="Soza V.L."/>
            <person name="Lindsley D."/>
            <person name="Waalkes A."/>
            <person name="Ramage E."/>
            <person name="Patwardhan R.P."/>
            <person name="Burton J.N."/>
            <person name="Adey A."/>
            <person name="Kumar A."/>
            <person name="Qiu R."/>
            <person name="Shendure J."/>
            <person name="Hall B."/>
        </authorList>
    </citation>
    <scope>NUCLEOTIDE SEQUENCE [LARGE SCALE GENOMIC DNA]</scope>
    <source>
        <strain evidence="9">RSF 1966-606</strain>
    </source>
</reference>
<dbReference type="GO" id="GO:0045892">
    <property type="term" value="P:negative regulation of DNA-templated transcription"/>
    <property type="evidence" value="ECO:0007669"/>
    <property type="project" value="UniProtKB-UniRule"/>
</dbReference>
<keyword evidence="5 6" id="KW-0539">Nucleus</keyword>
<dbReference type="OrthoDB" id="689980at2759"/>
<dbReference type="InterPro" id="IPR038933">
    <property type="entry name" value="Ovate"/>
</dbReference>
<evidence type="ECO:0000256" key="6">
    <source>
        <dbReference type="RuleBase" id="RU367028"/>
    </source>
</evidence>
<evidence type="ECO:0000256" key="4">
    <source>
        <dbReference type="ARBA" id="ARBA00023163"/>
    </source>
</evidence>
<dbReference type="Pfam" id="PF04844">
    <property type="entry name" value="Ovate"/>
    <property type="match status" value="1"/>
</dbReference>